<evidence type="ECO:0000256" key="3">
    <source>
        <dbReference type="ARBA" id="ARBA00022692"/>
    </source>
</evidence>
<dbReference type="GO" id="GO:0009252">
    <property type="term" value="P:peptidoglycan biosynthetic process"/>
    <property type="evidence" value="ECO:0007669"/>
    <property type="project" value="UniProtKB-UniRule"/>
</dbReference>
<dbReference type="EMBL" id="DF967972">
    <property type="protein sequence ID" value="GAP14160.1"/>
    <property type="molecule type" value="Genomic_DNA"/>
</dbReference>
<dbReference type="CDD" id="cd13123">
    <property type="entry name" value="MATE_MurJ_like"/>
    <property type="match status" value="1"/>
</dbReference>
<dbReference type="Pfam" id="PF03023">
    <property type="entry name" value="MurJ"/>
    <property type="match status" value="1"/>
</dbReference>
<dbReference type="GO" id="GO:0008360">
    <property type="term" value="P:regulation of cell shape"/>
    <property type="evidence" value="ECO:0007669"/>
    <property type="project" value="UniProtKB-KW"/>
</dbReference>
<dbReference type="NCBIfam" id="TIGR01695">
    <property type="entry name" value="murJ_mviN"/>
    <property type="match status" value="1"/>
</dbReference>
<dbReference type="UniPathway" id="UPA00219"/>
<feature type="transmembrane region" description="Helical" evidence="8">
    <location>
        <begin position="483"/>
        <end position="505"/>
    </location>
</feature>
<gene>
    <name evidence="8" type="primary">murJ</name>
    <name evidence="9" type="ORF">LARV_01926</name>
</gene>
<keyword evidence="7 8" id="KW-0472">Membrane</keyword>
<sequence length="514" mass="55457">MKKLKFSHLTRVTLLLAVFFGIDKIVAFARLIIVARQFGLSHELDAFNVANNLPDMLFALISGGALAMAFIPVLTEMLTKQGRSQAWDLFSRIANLAFLVTAGFSILIAIFAEPLVSWRLGIAPGFNDQQQRLVAELMRLNLIATLIFSLSGLVIAGLQANQHFLLPAIAPVLYNLGQIFGALVLAPEKGLTLGPVTLPAFGLGVHGLVYGVILGAALHLAIQIPGLIRYGFRWTPKIGLKTEAVRKVLLLLGPRLVTMFFIQLTFIVRDNLASRLEAGSPSVLTYGWMIMQVPETLIGTAIATAMLPSLAEMVARQDWVTFRATIERAVQVLMALTLPVAAVLAAGLRPLLSLAFGFDVAGTDLLLWVTRAYLLGLFGQCLKEVAVRTFYAQQDAITPLWTAGVNLALYALVGSQFYRIVGAAGISLGDAVAFTFEALLLMWLFTRRQQVRFTLAPALVRALAAAVLGGGVAYLLVNLNLPGPQALGALLAMAAGVLVALPVVWKELRLLVQL</sequence>
<comment type="subcellular location">
    <subcellularLocation>
        <location evidence="1 8">Cell membrane</location>
        <topology evidence="1 8">Multi-pass membrane protein</topology>
    </subcellularLocation>
</comment>
<feature type="transmembrane region" description="Helical" evidence="8">
    <location>
        <begin position="56"/>
        <end position="75"/>
    </location>
</feature>
<feature type="transmembrane region" description="Helical" evidence="8">
    <location>
        <begin position="420"/>
        <end position="446"/>
    </location>
</feature>
<dbReference type="GO" id="GO:0005886">
    <property type="term" value="C:plasma membrane"/>
    <property type="evidence" value="ECO:0007669"/>
    <property type="project" value="UniProtKB-SubCell"/>
</dbReference>
<reference evidence="9" key="1">
    <citation type="submission" date="2015-07" db="EMBL/GenBank/DDBJ databases">
        <title>Draft Genome Sequences of Anaerolinea thermolimosa IMO-1, Bellilinea caldifistulae GOMI-1, Leptolinea tardivitalis YMTK-2, Levilinea saccharolytica KIBI-1,Longilinea arvoryzae KOME-1, Previously Described as Members of the Anaerolineaceae (Chloroflexi).</title>
        <authorList>
            <person name="Sekiguchi Y."/>
            <person name="Ohashi A."/>
            <person name="Matsuura N."/>
            <person name="Tourlousse M.D."/>
        </authorList>
    </citation>
    <scope>NUCLEOTIDE SEQUENCE [LARGE SCALE GENOMIC DNA]</scope>
    <source>
        <strain evidence="9">KOME-1</strain>
    </source>
</reference>
<feature type="transmembrane region" description="Helical" evidence="8">
    <location>
        <begin position="138"/>
        <end position="158"/>
    </location>
</feature>
<feature type="transmembrane region" description="Helical" evidence="8">
    <location>
        <begin position="396"/>
        <end position="414"/>
    </location>
</feature>
<feature type="transmembrane region" description="Helical" evidence="8">
    <location>
        <begin position="96"/>
        <end position="118"/>
    </location>
</feature>
<feature type="transmembrane region" description="Helical" evidence="8">
    <location>
        <begin position="288"/>
        <end position="308"/>
    </location>
</feature>
<keyword evidence="10" id="KW-1185">Reference proteome</keyword>
<feature type="transmembrane region" description="Helical" evidence="8">
    <location>
        <begin position="12"/>
        <end position="36"/>
    </location>
</feature>
<evidence type="ECO:0000313" key="10">
    <source>
        <dbReference type="Proteomes" id="UP000055060"/>
    </source>
</evidence>
<name>A0A0S7BGA8_9CHLR</name>
<dbReference type="GO" id="GO:0034204">
    <property type="term" value="P:lipid translocation"/>
    <property type="evidence" value="ECO:0007669"/>
    <property type="project" value="TreeGrafter"/>
</dbReference>
<evidence type="ECO:0000256" key="2">
    <source>
        <dbReference type="ARBA" id="ARBA00022475"/>
    </source>
</evidence>
<keyword evidence="3 8" id="KW-0812">Transmembrane</keyword>
<evidence type="ECO:0000256" key="7">
    <source>
        <dbReference type="ARBA" id="ARBA00023136"/>
    </source>
</evidence>
<dbReference type="OrthoDB" id="9804143at2"/>
<dbReference type="HAMAP" id="MF_02078">
    <property type="entry name" value="MurJ_MviN"/>
    <property type="match status" value="1"/>
</dbReference>
<comment type="pathway">
    <text evidence="8">Cell wall biogenesis; peptidoglycan biosynthesis.</text>
</comment>
<dbReference type="PANTHER" id="PTHR47019:SF1">
    <property type="entry name" value="LIPID II FLIPPASE MURJ"/>
    <property type="match status" value="1"/>
</dbReference>
<feature type="transmembrane region" description="Helical" evidence="8">
    <location>
        <begin position="207"/>
        <end position="228"/>
    </location>
</feature>
<dbReference type="PANTHER" id="PTHR47019">
    <property type="entry name" value="LIPID II FLIPPASE MURJ"/>
    <property type="match status" value="1"/>
</dbReference>
<keyword evidence="8" id="KW-0961">Cell wall biogenesis/degradation</keyword>
<dbReference type="RefSeq" id="WP_075073447.1">
    <property type="nucleotide sequence ID" value="NZ_DF967972.1"/>
</dbReference>
<evidence type="ECO:0000256" key="8">
    <source>
        <dbReference type="HAMAP-Rule" id="MF_02078"/>
    </source>
</evidence>
<dbReference type="PRINTS" id="PR01806">
    <property type="entry name" value="VIRFACTRMVIN"/>
</dbReference>
<dbReference type="GO" id="GO:0071555">
    <property type="term" value="P:cell wall organization"/>
    <property type="evidence" value="ECO:0007669"/>
    <property type="project" value="UniProtKB-KW"/>
</dbReference>
<evidence type="ECO:0000256" key="4">
    <source>
        <dbReference type="ARBA" id="ARBA00022960"/>
    </source>
</evidence>
<evidence type="ECO:0000256" key="6">
    <source>
        <dbReference type="ARBA" id="ARBA00022989"/>
    </source>
</evidence>
<dbReference type="AlphaFoldDB" id="A0A0S7BGA8"/>
<dbReference type="Proteomes" id="UP000055060">
    <property type="component" value="Unassembled WGS sequence"/>
</dbReference>
<evidence type="ECO:0000256" key="1">
    <source>
        <dbReference type="ARBA" id="ARBA00004651"/>
    </source>
</evidence>
<keyword evidence="2 8" id="KW-1003">Cell membrane</keyword>
<evidence type="ECO:0000313" key="9">
    <source>
        <dbReference type="EMBL" id="GAP14160.1"/>
    </source>
</evidence>
<feature type="transmembrane region" description="Helical" evidence="8">
    <location>
        <begin position="248"/>
        <end position="268"/>
    </location>
</feature>
<feature type="transmembrane region" description="Helical" evidence="8">
    <location>
        <begin position="165"/>
        <end position="187"/>
    </location>
</feature>
<comment type="similarity">
    <text evidence="8">Belongs to the MurJ/MviN family.</text>
</comment>
<feature type="transmembrane region" description="Helical" evidence="8">
    <location>
        <begin position="329"/>
        <end position="348"/>
    </location>
</feature>
<keyword evidence="6 8" id="KW-1133">Transmembrane helix</keyword>
<organism evidence="9">
    <name type="scientific">Longilinea arvoryzae</name>
    <dbReference type="NCBI Taxonomy" id="360412"/>
    <lineage>
        <taxon>Bacteria</taxon>
        <taxon>Bacillati</taxon>
        <taxon>Chloroflexota</taxon>
        <taxon>Anaerolineae</taxon>
        <taxon>Anaerolineales</taxon>
        <taxon>Anaerolineaceae</taxon>
        <taxon>Longilinea</taxon>
    </lineage>
</organism>
<dbReference type="InterPro" id="IPR051050">
    <property type="entry name" value="Lipid_II_flippase_MurJ/MviN"/>
</dbReference>
<evidence type="ECO:0000256" key="5">
    <source>
        <dbReference type="ARBA" id="ARBA00022984"/>
    </source>
</evidence>
<dbReference type="STRING" id="360412.LARV_01926"/>
<keyword evidence="4 8" id="KW-0133">Cell shape</keyword>
<keyword evidence="5 8" id="KW-0573">Peptidoglycan synthesis</keyword>
<comment type="function">
    <text evidence="8">Involved in peptidoglycan biosynthesis. Transports lipid-linked peptidoglycan precursors from the inner to the outer leaflet of the cytoplasmic membrane.</text>
</comment>
<accession>A0A0S7BGA8</accession>
<dbReference type="GO" id="GO:0015648">
    <property type="term" value="F:lipid-linked peptidoglycan transporter activity"/>
    <property type="evidence" value="ECO:0007669"/>
    <property type="project" value="UniProtKB-UniRule"/>
</dbReference>
<protein>
    <recommendedName>
        <fullName evidence="8">Probable lipid II flippase MurJ</fullName>
    </recommendedName>
</protein>
<feature type="transmembrane region" description="Helical" evidence="8">
    <location>
        <begin position="458"/>
        <end position="477"/>
    </location>
</feature>
<dbReference type="InterPro" id="IPR004268">
    <property type="entry name" value="MurJ"/>
</dbReference>
<keyword evidence="8" id="KW-0813">Transport</keyword>
<proteinExistence type="inferred from homology"/>